<dbReference type="InterPro" id="IPR050870">
    <property type="entry name" value="FAST_kinase"/>
</dbReference>
<dbReference type="AlphaFoldDB" id="A0A2V0P2L1"/>
<dbReference type="STRING" id="307507.A0A2V0P2L1"/>
<dbReference type="GO" id="GO:0035770">
    <property type="term" value="C:ribonucleoprotein granule"/>
    <property type="evidence" value="ECO:0007669"/>
    <property type="project" value="TreeGrafter"/>
</dbReference>
<protein>
    <submittedName>
        <fullName evidence="1">Uncharacterized protein</fullName>
    </submittedName>
</protein>
<sequence>MSQVRCWRRADVVPRTHTTDAETLTPARTRSLAPPQQQGRPAGVRCRAAAPHDPLPAAAAAAAMAAGRPPMQRDAREITSLLLQLSRLDVRPHNQFLEEALAVVQEQLPTLGAAELCACMRALASWGYAPPAPQLAALEARSLEAIARGGFSPKQLSEMAWCLAQLGLRQRPLLPVILTGVESAMRTPSPSDPKPIPAEALADVIWAAARLQHEPLDAAWLAAFFETSRPRMREFTPSQSARTLWALARLQVVPPALWMESFLAAALAGLRGLDIKSLSLTLWALATLCGLGAQKPTRGWLAAFEGHAELYVRQLATAPRRPPRCGRCRS</sequence>
<proteinExistence type="predicted"/>
<evidence type="ECO:0000313" key="1">
    <source>
        <dbReference type="EMBL" id="GBF92080.1"/>
    </source>
</evidence>
<dbReference type="OrthoDB" id="413408at2759"/>
<dbReference type="PANTHER" id="PTHR21228:SF40">
    <property type="entry name" value="LD45607P"/>
    <property type="match status" value="1"/>
</dbReference>
<keyword evidence="2" id="KW-1185">Reference proteome</keyword>
<dbReference type="InParanoid" id="A0A2V0P2L1"/>
<dbReference type="PANTHER" id="PTHR21228">
    <property type="entry name" value="FAST LEU-RICH DOMAIN-CONTAINING"/>
    <property type="match status" value="1"/>
</dbReference>
<evidence type="ECO:0000313" key="2">
    <source>
        <dbReference type="Proteomes" id="UP000247498"/>
    </source>
</evidence>
<reference evidence="1 2" key="1">
    <citation type="journal article" date="2018" name="Sci. Rep.">
        <title>Raphidocelis subcapitata (=Pseudokirchneriella subcapitata) provides an insight into genome evolution and environmental adaptations in the Sphaeropleales.</title>
        <authorList>
            <person name="Suzuki S."/>
            <person name="Yamaguchi H."/>
            <person name="Nakajima N."/>
            <person name="Kawachi M."/>
        </authorList>
    </citation>
    <scope>NUCLEOTIDE SEQUENCE [LARGE SCALE GENOMIC DNA]</scope>
    <source>
        <strain evidence="1 2">NIES-35</strain>
    </source>
</reference>
<dbReference type="GO" id="GO:0005759">
    <property type="term" value="C:mitochondrial matrix"/>
    <property type="evidence" value="ECO:0007669"/>
    <property type="project" value="TreeGrafter"/>
</dbReference>
<dbReference type="EMBL" id="BDRX01000029">
    <property type="protein sequence ID" value="GBF92080.1"/>
    <property type="molecule type" value="Genomic_DNA"/>
</dbReference>
<dbReference type="GO" id="GO:0003723">
    <property type="term" value="F:RNA binding"/>
    <property type="evidence" value="ECO:0007669"/>
    <property type="project" value="TreeGrafter"/>
</dbReference>
<dbReference type="GO" id="GO:0044528">
    <property type="term" value="P:regulation of mitochondrial mRNA stability"/>
    <property type="evidence" value="ECO:0007669"/>
    <property type="project" value="TreeGrafter"/>
</dbReference>
<organism evidence="1 2">
    <name type="scientific">Raphidocelis subcapitata</name>
    <dbReference type="NCBI Taxonomy" id="307507"/>
    <lineage>
        <taxon>Eukaryota</taxon>
        <taxon>Viridiplantae</taxon>
        <taxon>Chlorophyta</taxon>
        <taxon>core chlorophytes</taxon>
        <taxon>Chlorophyceae</taxon>
        <taxon>CS clade</taxon>
        <taxon>Sphaeropleales</taxon>
        <taxon>Selenastraceae</taxon>
        <taxon>Raphidocelis</taxon>
    </lineage>
</organism>
<dbReference type="GO" id="GO:0000963">
    <property type="term" value="P:mitochondrial RNA processing"/>
    <property type="evidence" value="ECO:0007669"/>
    <property type="project" value="TreeGrafter"/>
</dbReference>
<dbReference type="Proteomes" id="UP000247498">
    <property type="component" value="Unassembled WGS sequence"/>
</dbReference>
<comment type="caution">
    <text evidence="1">The sequence shown here is derived from an EMBL/GenBank/DDBJ whole genome shotgun (WGS) entry which is preliminary data.</text>
</comment>
<dbReference type="GO" id="GO:1901259">
    <property type="term" value="P:chloroplast rRNA processing"/>
    <property type="evidence" value="ECO:0007669"/>
    <property type="project" value="TreeGrafter"/>
</dbReference>
<accession>A0A2V0P2L1</accession>
<dbReference type="GO" id="GO:0009507">
    <property type="term" value="C:chloroplast"/>
    <property type="evidence" value="ECO:0007669"/>
    <property type="project" value="GOC"/>
</dbReference>
<gene>
    <name evidence="1" type="ORF">Rsub_04427</name>
</gene>
<name>A0A2V0P2L1_9CHLO</name>